<dbReference type="Pfam" id="PF00356">
    <property type="entry name" value="LacI"/>
    <property type="match status" value="1"/>
</dbReference>
<dbReference type="PANTHER" id="PTHR30146">
    <property type="entry name" value="LACI-RELATED TRANSCRIPTIONAL REPRESSOR"/>
    <property type="match status" value="1"/>
</dbReference>
<dbReference type="InterPro" id="IPR028082">
    <property type="entry name" value="Peripla_BP_I"/>
</dbReference>
<sequence>MTSTKAKVDLRDVARLAGVSLGSASRAINGAGASQAVQQKVEQAAAQLGYRPNHAAQSLRSRLSRTLGCLLPDIANPLYAQVFRALEDELLGVGYLPLLANGANDEDREVRALSMFTHRGMDGVILAPGHERSARLADALKALPMPAVIFDRELPGQHDSVLIDHAAGVRGAVERLMQLGHRHIALAVWQGDTRPVRRRIQGYRAAFTGAGLGVPDLVVQAENVTASAFAEISGLLARPHSPTALIVQGTHMLTSALRAVAARGLRMPEDISIIAIGDTPFAREQDPAVAVLTIDMQVAARHLVSLVLSRINEPSLPARRERVELRYEHRGSVVGPGRR</sequence>
<feature type="domain" description="HTH lacI-type" evidence="4">
    <location>
        <begin position="8"/>
        <end position="61"/>
    </location>
</feature>
<keyword evidence="3" id="KW-0804">Transcription</keyword>
<evidence type="ECO:0000256" key="3">
    <source>
        <dbReference type="ARBA" id="ARBA00023163"/>
    </source>
</evidence>
<name>A0A2W5QKV8_VARPD</name>
<evidence type="ECO:0000256" key="1">
    <source>
        <dbReference type="ARBA" id="ARBA00023015"/>
    </source>
</evidence>
<dbReference type="Gene3D" id="3.40.50.2300">
    <property type="match status" value="2"/>
</dbReference>
<dbReference type="CDD" id="cd01392">
    <property type="entry name" value="HTH_LacI"/>
    <property type="match status" value="1"/>
</dbReference>
<evidence type="ECO:0000259" key="4">
    <source>
        <dbReference type="PROSITE" id="PS50932"/>
    </source>
</evidence>
<dbReference type="PROSITE" id="PS50932">
    <property type="entry name" value="HTH_LACI_2"/>
    <property type="match status" value="1"/>
</dbReference>
<dbReference type="PANTHER" id="PTHR30146:SF138">
    <property type="entry name" value="TRANSCRIPTIONAL REGULATORY PROTEIN"/>
    <property type="match status" value="1"/>
</dbReference>
<dbReference type="EMBL" id="QFPP01000014">
    <property type="protein sequence ID" value="PZQ77624.1"/>
    <property type="molecule type" value="Genomic_DNA"/>
</dbReference>
<organism evidence="5 6">
    <name type="scientific">Variovorax paradoxus</name>
    <dbReference type="NCBI Taxonomy" id="34073"/>
    <lineage>
        <taxon>Bacteria</taxon>
        <taxon>Pseudomonadati</taxon>
        <taxon>Pseudomonadota</taxon>
        <taxon>Betaproteobacteria</taxon>
        <taxon>Burkholderiales</taxon>
        <taxon>Comamonadaceae</taxon>
        <taxon>Variovorax</taxon>
    </lineage>
</organism>
<dbReference type="InterPro" id="IPR000843">
    <property type="entry name" value="HTH_LacI"/>
</dbReference>
<dbReference type="GO" id="GO:0003700">
    <property type="term" value="F:DNA-binding transcription factor activity"/>
    <property type="evidence" value="ECO:0007669"/>
    <property type="project" value="TreeGrafter"/>
</dbReference>
<dbReference type="SUPFAM" id="SSF53822">
    <property type="entry name" value="Periplasmic binding protein-like I"/>
    <property type="match status" value="1"/>
</dbReference>
<dbReference type="InterPro" id="IPR010982">
    <property type="entry name" value="Lambda_DNA-bd_dom_sf"/>
</dbReference>
<accession>A0A2W5QKV8</accession>
<dbReference type="Gene3D" id="1.10.260.40">
    <property type="entry name" value="lambda repressor-like DNA-binding domains"/>
    <property type="match status" value="1"/>
</dbReference>
<dbReference type="Pfam" id="PF13377">
    <property type="entry name" value="Peripla_BP_3"/>
    <property type="match status" value="1"/>
</dbReference>
<comment type="caution">
    <text evidence="5">The sequence shown here is derived from an EMBL/GenBank/DDBJ whole genome shotgun (WGS) entry which is preliminary data.</text>
</comment>
<keyword evidence="2" id="KW-0238">DNA-binding</keyword>
<dbReference type="AlphaFoldDB" id="A0A2W5QKV8"/>
<evidence type="ECO:0000313" key="5">
    <source>
        <dbReference type="EMBL" id="PZQ77624.1"/>
    </source>
</evidence>
<evidence type="ECO:0000256" key="2">
    <source>
        <dbReference type="ARBA" id="ARBA00023125"/>
    </source>
</evidence>
<dbReference type="SMART" id="SM00354">
    <property type="entry name" value="HTH_LACI"/>
    <property type="match status" value="1"/>
</dbReference>
<protein>
    <submittedName>
        <fullName evidence="5">LacI family transcriptional regulator</fullName>
    </submittedName>
</protein>
<dbReference type="GO" id="GO:0000976">
    <property type="term" value="F:transcription cis-regulatory region binding"/>
    <property type="evidence" value="ECO:0007669"/>
    <property type="project" value="TreeGrafter"/>
</dbReference>
<keyword evidence="1" id="KW-0805">Transcription regulation</keyword>
<reference evidence="5 6" key="1">
    <citation type="submission" date="2017-08" db="EMBL/GenBank/DDBJ databases">
        <title>Infants hospitalized years apart are colonized by the same room-sourced microbial strains.</title>
        <authorList>
            <person name="Brooks B."/>
            <person name="Olm M.R."/>
            <person name="Firek B.A."/>
            <person name="Baker R."/>
            <person name="Thomas B.C."/>
            <person name="Morowitz M.J."/>
            <person name="Banfield J.F."/>
        </authorList>
    </citation>
    <scope>NUCLEOTIDE SEQUENCE [LARGE SCALE GENOMIC DNA]</scope>
    <source>
        <strain evidence="5">S2_005_003_R2_41</strain>
    </source>
</reference>
<evidence type="ECO:0000313" key="6">
    <source>
        <dbReference type="Proteomes" id="UP000249135"/>
    </source>
</evidence>
<proteinExistence type="predicted"/>
<dbReference type="Proteomes" id="UP000249135">
    <property type="component" value="Unassembled WGS sequence"/>
</dbReference>
<dbReference type="InterPro" id="IPR046335">
    <property type="entry name" value="LacI/GalR-like_sensor"/>
</dbReference>
<dbReference type="PROSITE" id="PS00356">
    <property type="entry name" value="HTH_LACI_1"/>
    <property type="match status" value="1"/>
</dbReference>
<dbReference type="SUPFAM" id="SSF47413">
    <property type="entry name" value="lambda repressor-like DNA-binding domains"/>
    <property type="match status" value="1"/>
</dbReference>
<gene>
    <name evidence="5" type="ORF">DI563_03135</name>
</gene>